<evidence type="ECO:0000313" key="2">
    <source>
        <dbReference type="Proteomes" id="UP000214720"/>
    </source>
</evidence>
<dbReference type="AlphaFoldDB" id="A0A226X0Y4"/>
<evidence type="ECO:0000313" key="1">
    <source>
        <dbReference type="EMBL" id="OXC77115.1"/>
    </source>
</evidence>
<protein>
    <submittedName>
        <fullName evidence="1">Uncharacterized protein</fullName>
    </submittedName>
</protein>
<dbReference type="EMBL" id="MTHB01000110">
    <property type="protein sequence ID" value="OXC77115.1"/>
    <property type="molecule type" value="Genomic_DNA"/>
</dbReference>
<name>A0A226X0Y4_CABSO</name>
<reference evidence="2" key="1">
    <citation type="submission" date="2017-01" db="EMBL/GenBank/DDBJ databases">
        <title>Genome Analysis of Deinococcus marmoris KOPRI26562.</title>
        <authorList>
            <person name="Kim J.H."/>
            <person name="Oh H.-M."/>
        </authorList>
    </citation>
    <scope>NUCLEOTIDE SEQUENCE [LARGE SCALE GENOMIC DNA]</scope>
    <source>
        <strain evidence="2">PAMC 26633</strain>
    </source>
</reference>
<comment type="caution">
    <text evidence="1">The sequence shown here is derived from an EMBL/GenBank/DDBJ whole genome shotgun (WGS) entry which is preliminary data.</text>
</comment>
<accession>A0A226X0Y4</accession>
<proteinExistence type="predicted"/>
<gene>
    <name evidence="1" type="ORF">BSU04_19060</name>
</gene>
<sequence length="41" mass="4715">MFRSMQQLFRPFNVLLSGNPLFARERCNATTAKQLLKSISV</sequence>
<organism evidence="1 2">
    <name type="scientific">Caballeronia sordidicola</name>
    <name type="common">Burkholderia sordidicola</name>
    <dbReference type="NCBI Taxonomy" id="196367"/>
    <lineage>
        <taxon>Bacteria</taxon>
        <taxon>Pseudomonadati</taxon>
        <taxon>Pseudomonadota</taxon>
        <taxon>Betaproteobacteria</taxon>
        <taxon>Burkholderiales</taxon>
        <taxon>Burkholderiaceae</taxon>
        <taxon>Caballeronia</taxon>
    </lineage>
</organism>
<dbReference type="Proteomes" id="UP000214720">
    <property type="component" value="Unassembled WGS sequence"/>
</dbReference>